<keyword evidence="1" id="KW-0560">Oxidoreductase</keyword>
<dbReference type="PROSITE" id="PS00063">
    <property type="entry name" value="ALDOKETO_REDUCTASE_3"/>
    <property type="match status" value="1"/>
</dbReference>
<keyword evidence="8" id="KW-1185">Reference proteome</keyword>
<dbReference type="AlphaFoldDB" id="A0A433QLW9"/>
<evidence type="ECO:0000313" key="7">
    <source>
        <dbReference type="EMBL" id="RUS30793.1"/>
    </source>
</evidence>
<dbReference type="PANTHER" id="PTHR43827">
    <property type="entry name" value="2,5-DIKETO-D-GLUCONIC ACID REDUCTASE"/>
    <property type="match status" value="1"/>
</dbReference>
<name>A0A433QLW9_9FUNG</name>
<feature type="active site" description="Proton donor" evidence="2">
    <location>
        <position position="80"/>
    </location>
</feature>
<dbReference type="PRINTS" id="PR00069">
    <property type="entry name" value="ALDKETRDTASE"/>
</dbReference>
<feature type="site" description="Lowers pKa of active site Tyr" evidence="4">
    <location>
        <position position="143"/>
    </location>
</feature>
<protein>
    <submittedName>
        <fullName evidence="7">Aldo-keto reductase</fullName>
    </submittedName>
</protein>
<gene>
    <name evidence="7" type="ORF">BC938DRAFT_478945</name>
</gene>
<organism evidence="7 8">
    <name type="scientific">Jimgerdemannia flammicorona</name>
    <dbReference type="NCBI Taxonomy" id="994334"/>
    <lineage>
        <taxon>Eukaryota</taxon>
        <taxon>Fungi</taxon>
        <taxon>Fungi incertae sedis</taxon>
        <taxon>Mucoromycota</taxon>
        <taxon>Mucoromycotina</taxon>
        <taxon>Endogonomycetes</taxon>
        <taxon>Endogonales</taxon>
        <taxon>Endogonaceae</taxon>
        <taxon>Jimgerdemannia</taxon>
    </lineage>
</organism>
<dbReference type="CDD" id="cd19071">
    <property type="entry name" value="AKR_AKR1-5-like"/>
    <property type="match status" value="1"/>
</dbReference>
<feature type="binding site" evidence="3">
    <location>
        <position position="176"/>
    </location>
    <ligand>
        <name>substrate</name>
    </ligand>
</feature>
<sequence>MTLSTSHQGRDTVFKILFQACATLFIMAFTLQSTRSLNDGRTIPALGFGVYQVEPGDKAVQAILWALEAGYRNIDTAACYANEESVGEAIRKRLVSSHFRASENYVMSSSLQSPPSPPPLAQYMNYGIFHSGIPREEIWVTTKLWDDSHGYTNAISAFEFSLEKLGLDYVDLYLIHSPYPGKKLRTESWKGLEELHRKGLVKSIGVSNYGIHHLKELLSICTIKPVVNQIEVTPYLTREDLVAFCNGQNIRVEAYSPLTMGQKLKDPTLVSIARKHGKQPAQILIRWSLQRGFIPLPKSVHKERIIANADVFGWEISAEDMDALTGLNEDFVTEWDPTTCS</sequence>
<proteinExistence type="predicted"/>
<dbReference type="Pfam" id="PF00248">
    <property type="entry name" value="Aldo_ket_red"/>
    <property type="match status" value="1"/>
</dbReference>
<dbReference type="Proteomes" id="UP000274822">
    <property type="component" value="Unassembled WGS sequence"/>
</dbReference>
<dbReference type="PROSITE" id="PS00062">
    <property type="entry name" value="ALDOKETO_REDUCTASE_2"/>
    <property type="match status" value="1"/>
</dbReference>
<keyword evidence="5" id="KW-1133">Transmembrane helix</keyword>
<reference evidence="7 8" key="1">
    <citation type="journal article" date="2018" name="New Phytol.">
        <title>Phylogenomics of Endogonaceae and evolution of mycorrhizas within Mucoromycota.</title>
        <authorList>
            <person name="Chang Y."/>
            <person name="Desiro A."/>
            <person name="Na H."/>
            <person name="Sandor L."/>
            <person name="Lipzen A."/>
            <person name="Clum A."/>
            <person name="Barry K."/>
            <person name="Grigoriev I.V."/>
            <person name="Martin F.M."/>
            <person name="Stajich J.E."/>
            <person name="Smith M.E."/>
            <person name="Bonito G."/>
            <person name="Spatafora J.W."/>
        </authorList>
    </citation>
    <scope>NUCLEOTIDE SEQUENCE [LARGE SCALE GENOMIC DNA]</scope>
    <source>
        <strain evidence="7 8">AD002</strain>
    </source>
</reference>
<dbReference type="FunFam" id="3.20.20.100:FF:000002">
    <property type="entry name" value="2,5-diketo-D-gluconic acid reductase A"/>
    <property type="match status" value="1"/>
</dbReference>
<comment type="caution">
    <text evidence="7">The sequence shown here is derived from an EMBL/GenBank/DDBJ whole genome shotgun (WGS) entry which is preliminary data.</text>
</comment>
<dbReference type="InterPro" id="IPR020471">
    <property type="entry name" value="AKR"/>
</dbReference>
<evidence type="ECO:0000256" key="3">
    <source>
        <dbReference type="PIRSR" id="PIRSR000097-2"/>
    </source>
</evidence>
<keyword evidence="5" id="KW-0472">Membrane</keyword>
<dbReference type="PIRSF" id="PIRSF000097">
    <property type="entry name" value="AKR"/>
    <property type="match status" value="1"/>
</dbReference>
<dbReference type="EMBL" id="RBNJ01003564">
    <property type="protein sequence ID" value="RUS30793.1"/>
    <property type="molecule type" value="Genomic_DNA"/>
</dbReference>
<feature type="transmembrane region" description="Helical" evidence="5">
    <location>
        <begin position="12"/>
        <end position="31"/>
    </location>
</feature>
<keyword evidence="5" id="KW-0812">Transmembrane</keyword>
<evidence type="ECO:0000313" key="8">
    <source>
        <dbReference type="Proteomes" id="UP000274822"/>
    </source>
</evidence>
<accession>A0A433QLW9</accession>
<evidence type="ECO:0000259" key="6">
    <source>
        <dbReference type="Pfam" id="PF00248"/>
    </source>
</evidence>
<dbReference type="InterPro" id="IPR023210">
    <property type="entry name" value="NADP_OxRdtase_dom"/>
</dbReference>
<dbReference type="InterPro" id="IPR036812">
    <property type="entry name" value="NAD(P)_OxRdtase_dom_sf"/>
</dbReference>
<evidence type="ECO:0000256" key="1">
    <source>
        <dbReference type="ARBA" id="ARBA00023002"/>
    </source>
</evidence>
<dbReference type="SUPFAM" id="SSF51430">
    <property type="entry name" value="NAD(P)-linked oxidoreductase"/>
    <property type="match status" value="1"/>
</dbReference>
<evidence type="ECO:0000256" key="2">
    <source>
        <dbReference type="PIRSR" id="PIRSR000097-1"/>
    </source>
</evidence>
<evidence type="ECO:0000256" key="4">
    <source>
        <dbReference type="PIRSR" id="PIRSR000097-3"/>
    </source>
</evidence>
<evidence type="ECO:0000256" key="5">
    <source>
        <dbReference type="SAM" id="Phobius"/>
    </source>
</evidence>
<dbReference type="GO" id="GO:0016616">
    <property type="term" value="F:oxidoreductase activity, acting on the CH-OH group of donors, NAD or NADP as acceptor"/>
    <property type="evidence" value="ECO:0007669"/>
    <property type="project" value="UniProtKB-ARBA"/>
</dbReference>
<dbReference type="Gene3D" id="3.20.20.100">
    <property type="entry name" value="NADP-dependent oxidoreductase domain"/>
    <property type="match status" value="1"/>
</dbReference>
<feature type="domain" description="NADP-dependent oxidoreductase" evidence="6">
    <location>
        <begin position="46"/>
        <end position="328"/>
    </location>
</feature>
<dbReference type="InterPro" id="IPR018170">
    <property type="entry name" value="Aldo/ket_reductase_CS"/>
</dbReference>
<dbReference type="PANTHER" id="PTHR43827:SF13">
    <property type="entry name" value="ALDO_KETO REDUCTASE FAMILY PROTEIN"/>
    <property type="match status" value="1"/>
</dbReference>